<protein>
    <submittedName>
        <fullName evidence="2">Nitroreductase</fullName>
    </submittedName>
</protein>
<dbReference type="OrthoDB" id="9804207at2"/>
<dbReference type="GO" id="GO:0016491">
    <property type="term" value="F:oxidoreductase activity"/>
    <property type="evidence" value="ECO:0007669"/>
    <property type="project" value="InterPro"/>
</dbReference>
<evidence type="ECO:0000313" key="3">
    <source>
        <dbReference type="Proteomes" id="UP000310636"/>
    </source>
</evidence>
<organism evidence="2 3">
    <name type="scientific">Cohnella fermenti</name>
    <dbReference type="NCBI Taxonomy" id="2565925"/>
    <lineage>
        <taxon>Bacteria</taxon>
        <taxon>Bacillati</taxon>
        <taxon>Bacillota</taxon>
        <taxon>Bacilli</taxon>
        <taxon>Bacillales</taxon>
        <taxon>Paenibacillaceae</taxon>
        <taxon>Cohnella</taxon>
    </lineage>
</organism>
<dbReference type="PANTHER" id="PTHR43821:SF1">
    <property type="entry name" value="NAD(P)H NITROREDUCTASE YDJA-RELATED"/>
    <property type="match status" value="1"/>
</dbReference>
<accession>A0A4V3WE75</accession>
<comment type="caution">
    <text evidence="2">The sequence shown here is derived from an EMBL/GenBank/DDBJ whole genome shotgun (WGS) entry which is preliminary data.</text>
</comment>
<dbReference type="InterPro" id="IPR000415">
    <property type="entry name" value="Nitroreductase-like"/>
</dbReference>
<dbReference type="RefSeq" id="WP_136372152.1">
    <property type="nucleotide sequence ID" value="NZ_SSOB01000034.1"/>
</dbReference>
<dbReference type="InterPro" id="IPR052530">
    <property type="entry name" value="NAD(P)H_nitroreductase"/>
</dbReference>
<proteinExistence type="predicted"/>
<dbReference type="PANTHER" id="PTHR43821">
    <property type="entry name" value="NAD(P)H NITROREDUCTASE YDJA-RELATED"/>
    <property type="match status" value="1"/>
</dbReference>
<gene>
    <name evidence="2" type="ORF">E6C55_22930</name>
</gene>
<evidence type="ECO:0000259" key="1">
    <source>
        <dbReference type="Pfam" id="PF00881"/>
    </source>
</evidence>
<reference evidence="2 3" key="1">
    <citation type="submission" date="2019-04" db="EMBL/GenBank/DDBJ databases">
        <title>Cohnella sp. nov. isolated from preserved vegetables.</title>
        <authorList>
            <person name="Lin S.-Y."/>
            <person name="Hung M.-H."/>
            <person name="Young C.-C."/>
        </authorList>
    </citation>
    <scope>NUCLEOTIDE SEQUENCE [LARGE SCALE GENOMIC DNA]</scope>
    <source>
        <strain evidence="2 3">CC-MHH1044</strain>
    </source>
</reference>
<dbReference type="SUPFAM" id="SSF55469">
    <property type="entry name" value="FMN-dependent nitroreductase-like"/>
    <property type="match status" value="1"/>
</dbReference>
<sequence>MNTIEAITSRRNIKQFKADAIDKEKVIAWLEAASYSPNHRMTEPWQLAFVGPETRAELNHKTDFGGAPLVVLMTSKGSALPVEKEENAYAVACFAQSFMLAAHSEGAGTFWSSLAAAPKMREILGIPDEDVVIGIFGVGYPEEVPPAKPRTSIQDKLFELP</sequence>
<evidence type="ECO:0000313" key="2">
    <source>
        <dbReference type="EMBL" id="THF75140.1"/>
    </source>
</evidence>
<keyword evidence="3" id="KW-1185">Reference proteome</keyword>
<feature type="domain" description="Nitroreductase" evidence="1">
    <location>
        <begin position="55"/>
        <end position="140"/>
    </location>
</feature>
<dbReference type="Pfam" id="PF00881">
    <property type="entry name" value="Nitroreductase"/>
    <property type="match status" value="1"/>
</dbReference>
<dbReference type="Gene3D" id="3.40.109.10">
    <property type="entry name" value="NADH Oxidase"/>
    <property type="match status" value="1"/>
</dbReference>
<dbReference type="AlphaFoldDB" id="A0A4V3WE75"/>
<name>A0A4V3WE75_9BACL</name>
<dbReference type="InterPro" id="IPR029479">
    <property type="entry name" value="Nitroreductase"/>
</dbReference>
<dbReference type="Proteomes" id="UP000310636">
    <property type="component" value="Unassembled WGS sequence"/>
</dbReference>
<dbReference type="EMBL" id="SSOB01000034">
    <property type="protein sequence ID" value="THF75140.1"/>
    <property type="molecule type" value="Genomic_DNA"/>
</dbReference>